<dbReference type="Proteomes" id="UP000036681">
    <property type="component" value="Unplaced"/>
</dbReference>
<evidence type="ECO:0000313" key="1">
    <source>
        <dbReference type="Proteomes" id="UP000036681"/>
    </source>
</evidence>
<organism evidence="1 2">
    <name type="scientific">Ascaris lumbricoides</name>
    <name type="common">Giant roundworm</name>
    <dbReference type="NCBI Taxonomy" id="6252"/>
    <lineage>
        <taxon>Eukaryota</taxon>
        <taxon>Metazoa</taxon>
        <taxon>Ecdysozoa</taxon>
        <taxon>Nematoda</taxon>
        <taxon>Chromadorea</taxon>
        <taxon>Rhabditida</taxon>
        <taxon>Spirurina</taxon>
        <taxon>Ascaridomorpha</taxon>
        <taxon>Ascaridoidea</taxon>
        <taxon>Ascarididae</taxon>
        <taxon>Ascaris</taxon>
    </lineage>
</organism>
<proteinExistence type="predicted"/>
<name>A0A0M3IT91_ASCLU</name>
<protein>
    <submittedName>
        <fullName evidence="2">Uncharacterized protein</fullName>
    </submittedName>
</protein>
<dbReference type="WBParaSite" id="ALUE_0002196901-mRNA-1">
    <property type="protein sequence ID" value="ALUE_0002196901-mRNA-1"/>
    <property type="gene ID" value="ALUE_0002196901"/>
</dbReference>
<sequence length="42" mass="4792">MKRFVRESPRFLPKTEPLISIRSGSGTFIGPFQLPLIFSPRS</sequence>
<dbReference type="AlphaFoldDB" id="A0A0M3IT91"/>
<keyword evidence="1" id="KW-1185">Reference proteome</keyword>
<evidence type="ECO:0000313" key="2">
    <source>
        <dbReference type="WBParaSite" id="ALUE_0002196901-mRNA-1"/>
    </source>
</evidence>
<accession>A0A0M3IT91</accession>
<reference evidence="2" key="1">
    <citation type="submission" date="2017-02" db="UniProtKB">
        <authorList>
            <consortium name="WormBaseParasite"/>
        </authorList>
    </citation>
    <scope>IDENTIFICATION</scope>
</reference>